<protein>
    <submittedName>
        <fullName evidence="1">Uncharacterized protein</fullName>
    </submittedName>
</protein>
<dbReference type="Pfam" id="PF12520">
    <property type="entry name" value="DUF3723"/>
    <property type="match status" value="1"/>
</dbReference>
<dbReference type="Proteomes" id="UP000824998">
    <property type="component" value="Unassembled WGS sequence"/>
</dbReference>
<organism evidence="1 2">
    <name type="scientific">Amylocarpus encephaloides</name>
    <dbReference type="NCBI Taxonomy" id="45428"/>
    <lineage>
        <taxon>Eukaryota</taxon>
        <taxon>Fungi</taxon>
        <taxon>Dikarya</taxon>
        <taxon>Ascomycota</taxon>
        <taxon>Pezizomycotina</taxon>
        <taxon>Leotiomycetes</taxon>
        <taxon>Helotiales</taxon>
        <taxon>Helotiales incertae sedis</taxon>
        <taxon>Amylocarpus</taxon>
    </lineage>
</organism>
<proteinExistence type="predicted"/>
<evidence type="ECO:0000313" key="1">
    <source>
        <dbReference type="EMBL" id="KAG9231517.1"/>
    </source>
</evidence>
<keyword evidence="2" id="KW-1185">Reference proteome</keyword>
<dbReference type="OrthoDB" id="4227485at2759"/>
<sequence length="487" mass="56392">MRRVRFLEEERRQEAERSIKYRGTASIKLDVLHFPCEDSREPDEKNVERLRKLFRGEGGCRRLDLRNHIPAVISQAQLEAAILASGTSAARLLEDARDTYPELDFPPGYRLECLHGRYRILATAQVLPAEDKHLNQELKTTLIEEYSAEKEPDDGEIYSKIREYQGYGGAGNPYFEKRWWAHLAAISNHKKENLEQIFRHTDYRAAFDVQLDVPGLQGGMRLSTTHKMFANRCEEENLYYLDENIRDFWTKKIFQEDRRAIRKVDRGTVKAFELTAPGACRADFQDLYSKVRDGKILGAFDKQEREDIWGRVLSASTDRLIPSLFSFFEDLNYLGKVADYMKRLFPLSPRGTVSSALEDAFSDANHRAGQCVIQESESTYVFRPRSQAVRVDLGRRQMWMSTMRNYPQVPAEPKKKNLLAKLTSEKADEIVLCESATLASCLGYKSERIRSLTQRSPDREFARRALLHARKPDRYKYSEAALEDYVE</sequence>
<name>A0A9P7YDK4_9HELO</name>
<evidence type="ECO:0000313" key="2">
    <source>
        <dbReference type="Proteomes" id="UP000824998"/>
    </source>
</evidence>
<gene>
    <name evidence="1" type="ORF">BJ875DRAFT_506637</name>
</gene>
<accession>A0A9P7YDK4</accession>
<dbReference type="AlphaFoldDB" id="A0A9P7YDK4"/>
<dbReference type="InterPro" id="IPR022198">
    <property type="entry name" value="DUF3723"/>
</dbReference>
<dbReference type="EMBL" id="MU251597">
    <property type="protein sequence ID" value="KAG9231517.1"/>
    <property type="molecule type" value="Genomic_DNA"/>
</dbReference>
<reference evidence="1" key="1">
    <citation type="journal article" date="2021" name="IMA Fungus">
        <title>Genomic characterization of three marine fungi, including Emericellopsis atlantica sp. nov. with signatures of a generalist lifestyle and marine biomass degradation.</title>
        <authorList>
            <person name="Hagestad O.C."/>
            <person name="Hou L."/>
            <person name="Andersen J.H."/>
            <person name="Hansen E.H."/>
            <person name="Altermark B."/>
            <person name="Li C."/>
            <person name="Kuhnert E."/>
            <person name="Cox R.J."/>
            <person name="Crous P.W."/>
            <person name="Spatafora J.W."/>
            <person name="Lail K."/>
            <person name="Amirebrahimi M."/>
            <person name="Lipzen A."/>
            <person name="Pangilinan J."/>
            <person name="Andreopoulos W."/>
            <person name="Hayes R.D."/>
            <person name="Ng V."/>
            <person name="Grigoriev I.V."/>
            <person name="Jackson S.A."/>
            <person name="Sutton T.D.S."/>
            <person name="Dobson A.D.W."/>
            <person name="Rama T."/>
        </authorList>
    </citation>
    <scope>NUCLEOTIDE SEQUENCE</scope>
    <source>
        <strain evidence="1">TRa018bII</strain>
    </source>
</reference>
<comment type="caution">
    <text evidence="1">The sequence shown here is derived from an EMBL/GenBank/DDBJ whole genome shotgun (WGS) entry which is preliminary data.</text>
</comment>